<dbReference type="GO" id="GO:0004190">
    <property type="term" value="F:aspartic-type endopeptidase activity"/>
    <property type="evidence" value="ECO:0007669"/>
    <property type="project" value="InterPro"/>
</dbReference>
<comment type="similarity">
    <text evidence="1">Belongs to the peptidase A1 family.</text>
</comment>
<accession>A0A835FJN8</accession>
<feature type="domain" description="Xylanase inhibitor C-terminal" evidence="3">
    <location>
        <begin position="199"/>
        <end position="350"/>
    </location>
</feature>
<keyword evidence="6" id="KW-1185">Reference proteome</keyword>
<dbReference type="InterPro" id="IPR021109">
    <property type="entry name" value="Peptidase_aspartic_dom_sf"/>
</dbReference>
<keyword evidence="2" id="KW-0732">Signal</keyword>
<evidence type="ECO:0000259" key="4">
    <source>
        <dbReference type="Pfam" id="PF14543"/>
    </source>
</evidence>
<dbReference type="EMBL" id="JACEFO010000708">
    <property type="protein sequence ID" value="KAF8760481.1"/>
    <property type="molecule type" value="Genomic_DNA"/>
</dbReference>
<name>A0A835FJN8_9POAL</name>
<dbReference type="OrthoDB" id="1258937at2759"/>
<dbReference type="Proteomes" id="UP000636709">
    <property type="component" value="Unassembled WGS sequence"/>
</dbReference>
<dbReference type="SUPFAM" id="SSF50630">
    <property type="entry name" value="Acid proteases"/>
    <property type="match status" value="1"/>
</dbReference>
<dbReference type="InterPro" id="IPR032861">
    <property type="entry name" value="TAXi_N"/>
</dbReference>
<dbReference type="Pfam" id="PF14543">
    <property type="entry name" value="TAXi_N"/>
    <property type="match status" value="1"/>
</dbReference>
<dbReference type="PANTHER" id="PTHR47965:SF71">
    <property type="entry name" value="PEPTIDASE A1 DOMAIN-CONTAINING PROTEIN"/>
    <property type="match status" value="1"/>
</dbReference>
<dbReference type="Pfam" id="PF14541">
    <property type="entry name" value="TAXi_C"/>
    <property type="match status" value="1"/>
</dbReference>
<dbReference type="GO" id="GO:0006508">
    <property type="term" value="P:proteolysis"/>
    <property type="evidence" value="ECO:0007669"/>
    <property type="project" value="InterPro"/>
</dbReference>
<dbReference type="AlphaFoldDB" id="A0A835FJN8"/>
<evidence type="ECO:0008006" key="7">
    <source>
        <dbReference type="Google" id="ProtNLM"/>
    </source>
</evidence>
<organism evidence="5 6">
    <name type="scientific">Digitaria exilis</name>
    <dbReference type="NCBI Taxonomy" id="1010633"/>
    <lineage>
        <taxon>Eukaryota</taxon>
        <taxon>Viridiplantae</taxon>
        <taxon>Streptophyta</taxon>
        <taxon>Embryophyta</taxon>
        <taxon>Tracheophyta</taxon>
        <taxon>Spermatophyta</taxon>
        <taxon>Magnoliopsida</taxon>
        <taxon>Liliopsida</taxon>
        <taxon>Poales</taxon>
        <taxon>Poaceae</taxon>
        <taxon>PACMAD clade</taxon>
        <taxon>Panicoideae</taxon>
        <taxon>Panicodae</taxon>
        <taxon>Paniceae</taxon>
        <taxon>Anthephorinae</taxon>
        <taxon>Digitaria</taxon>
    </lineage>
</organism>
<dbReference type="InterPro" id="IPR032799">
    <property type="entry name" value="TAXi_C"/>
</dbReference>
<evidence type="ECO:0000256" key="1">
    <source>
        <dbReference type="ARBA" id="ARBA00007447"/>
    </source>
</evidence>
<evidence type="ECO:0000313" key="5">
    <source>
        <dbReference type="EMBL" id="KAF8760481.1"/>
    </source>
</evidence>
<feature type="chain" id="PRO_5032534325" description="Peptidase A1 domain-containing protein" evidence="2">
    <location>
        <begin position="32"/>
        <end position="369"/>
    </location>
</feature>
<comment type="caution">
    <text evidence="5">The sequence shown here is derived from an EMBL/GenBank/DDBJ whole genome shotgun (WGS) entry which is preliminary data.</text>
</comment>
<reference evidence="5" key="1">
    <citation type="submission" date="2020-07" db="EMBL/GenBank/DDBJ databases">
        <title>Genome sequence and genetic diversity analysis of an under-domesticated orphan crop, white fonio (Digitaria exilis).</title>
        <authorList>
            <person name="Bennetzen J.L."/>
            <person name="Chen S."/>
            <person name="Ma X."/>
            <person name="Wang X."/>
            <person name="Yssel A.E.J."/>
            <person name="Chaluvadi S.R."/>
            <person name="Johnson M."/>
            <person name="Gangashetty P."/>
            <person name="Hamidou F."/>
            <person name="Sanogo M.D."/>
            <person name="Zwaenepoel A."/>
            <person name="Wallace J."/>
            <person name="Van De Peer Y."/>
            <person name="Van Deynze A."/>
        </authorList>
    </citation>
    <scope>NUCLEOTIDE SEQUENCE</scope>
    <source>
        <tissue evidence="5">Leaves</tissue>
    </source>
</reference>
<protein>
    <recommendedName>
        <fullName evidence="7">Peptidase A1 domain-containing protein</fullName>
    </recommendedName>
</protein>
<sequence length="369" mass="37291">MLAQNQPAKMWNPKLLLVVSLCISALSVSTAASGGKPLVTAITKDASTSLYTAPLKAGSPLLLDLSGSAITLTTCTSKTGTTATLSANATNGQNPLFPVSFSASVSCAQQTGLPAGAVGTAGLGPSTQSLTAQVARTQGVANELALCLPSDGKSTSGDSVGAAIFGGGPFIFPGRGDFTQNLAGTAPLVGFNGAPGYFVTASAIAIEQGKIGNSGPFVVELSSTAPYTALRSDVYAPFVKAFDIAAAGPNFPWISRVASVAPFERCYDSTKLPQSLLGYAVPQIDLVLSGGNFSITGGNSMAQVNSNTACLGFVQSKATGGQVAAAILSGFQLENRLLVLDNGKHQLGFTTFLNAVGLSCSNFNFTLGA</sequence>
<feature type="domain" description="Xylanase inhibitor N-terminal" evidence="4">
    <location>
        <begin position="76"/>
        <end position="166"/>
    </location>
</feature>
<dbReference type="PANTHER" id="PTHR47965">
    <property type="entry name" value="ASPARTYL PROTEASE-RELATED"/>
    <property type="match status" value="1"/>
</dbReference>
<feature type="signal peptide" evidence="2">
    <location>
        <begin position="1"/>
        <end position="31"/>
    </location>
</feature>
<proteinExistence type="inferred from homology"/>
<evidence type="ECO:0000313" key="6">
    <source>
        <dbReference type="Proteomes" id="UP000636709"/>
    </source>
</evidence>
<dbReference type="Gene3D" id="2.40.70.10">
    <property type="entry name" value="Acid Proteases"/>
    <property type="match status" value="2"/>
</dbReference>
<gene>
    <name evidence="5" type="ORF">HU200_010103</name>
</gene>
<evidence type="ECO:0000259" key="3">
    <source>
        <dbReference type="Pfam" id="PF14541"/>
    </source>
</evidence>
<evidence type="ECO:0000256" key="2">
    <source>
        <dbReference type="SAM" id="SignalP"/>
    </source>
</evidence>
<dbReference type="InterPro" id="IPR001461">
    <property type="entry name" value="Aspartic_peptidase_A1"/>
</dbReference>